<dbReference type="Proteomes" id="UP000688137">
    <property type="component" value="Unassembled WGS sequence"/>
</dbReference>
<evidence type="ECO:0000313" key="2">
    <source>
        <dbReference type="EMBL" id="CAD8085496.1"/>
    </source>
</evidence>
<evidence type="ECO:0000313" key="3">
    <source>
        <dbReference type="Proteomes" id="UP000688137"/>
    </source>
</evidence>
<comment type="caution">
    <text evidence="2">The sequence shown here is derived from an EMBL/GenBank/DDBJ whole genome shotgun (WGS) entry which is preliminary data.</text>
</comment>
<accession>A0A8S1N6N2</accession>
<dbReference type="OMA" id="LEYLQYS"/>
<gene>
    <name evidence="2" type="ORF">PPRIM_AZ9-3.1.T0740165</name>
</gene>
<dbReference type="AlphaFoldDB" id="A0A8S1N6N2"/>
<protein>
    <submittedName>
        <fullName evidence="2">Uncharacterized protein</fullName>
    </submittedName>
</protein>
<keyword evidence="3" id="KW-1185">Reference proteome</keyword>
<reference evidence="2" key="1">
    <citation type="submission" date="2021-01" db="EMBL/GenBank/DDBJ databases">
        <authorList>
            <consortium name="Genoscope - CEA"/>
            <person name="William W."/>
        </authorList>
    </citation>
    <scope>NUCLEOTIDE SEQUENCE</scope>
</reference>
<name>A0A8S1N6N2_PARPR</name>
<feature type="region of interest" description="Disordered" evidence="1">
    <location>
        <begin position="1"/>
        <end position="33"/>
    </location>
</feature>
<sequence>MDLKSKSSNIASIQEDGEQSYKANEFSDSQSQDQYQLKNIMHKKIKKYQQKRKSCNWGSGRPSKQNNTVSNNQQNQLQLTDDLSKFWFGTDISMQLIIYLCKVGNMIPKVVTGIPAAKKKKDFIKYDKDKETLQNHSIETHLNIKKYSNQLKKELKIKHSKLLEYLQYSEDTTYMFLEENNICQDQLHLYKYISQENKIGLEVVLKYLSPKFILTYKFIIQEYYQKNVNIDILIDTILKKLIDDQQNHKMIFDRQLIYELTKDDINLINEIESNPHKAEFHLYQNSRIRNLNFFSNTFNDEVEEITRKSLWIRQFVQGFIEILQNCDINTQIEQKNIK</sequence>
<organism evidence="2 3">
    <name type="scientific">Paramecium primaurelia</name>
    <dbReference type="NCBI Taxonomy" id="5886"/>
    <lineage>
        <taxon>Eukaryota</taxon>
        <taxon>Sar</taxon>
        <taxon>Alveolata</taxon>
        <taxon>Ciliophora</taxon>
        <taxon>Intramacronucleata</taxon>
        <taxon>Oligohymenophorea</taxon>
        <taxon>Peniculida</taxon>
        <taxon>Parameciidae</taxon>
        <taxon>Paramecium</taxon>
    </lineage>
</organism>
<proteinExistence type="predicted"/>
<evidence type="ECO:0000256" key="1">
    <source>
        <dbReference type="SAM" id="MobiDB-lite"/>
    </source>
</evidence>
<dbReference type="EMBL" id="CAJJDM010000077">
    <property type="protein sequence ID" value="CAD8085496.1"/>
    <property type="molecule type" value="Genomic_DNA"/>
</dbReference>
<feature type="compositionally biased region" description="Polar residues" evidence="1">
    <location>
        <begin position="1"/>
        <end position="12"/>
    </location>
</feature>